<dbReference type="OrthoDB" id="7066780at2"/>
<evidence type="ECO:0000259" key="8">
    <source>
        <dbReference type="Pfam" id="PF21982"/>
    </source>
</evidence>
<comment type="subcellular location">
    <subcellularLocation>
        <location evidence="1 5">Cytoplasm</location>
    </subcellularLocation>
</comment>
<dbReference type="GO" id="GO:0005737">
    <property type="term" value="C:cytoplasm"/>
    <property type="evidence" value="ECO:0007669"/>
    <property type="project" value="UniProtKB-SubCell"/>
</dbReference>
<evidence type="ECO:0000259" key="7">
    <source>
        <dbReference type="Pfam" id="PF21981"/>
    </source>
</evidence>
<dbReference type="Proteomes" id="UP000188602">
    <property type="component" value="Unassembled WGS sequence"/>
</dbReference>
<dbReference type="GO" id="GO:0006282">
    <property type="term" value="P:regulation of DNA repair"/>
    <property type="evidence" value="ECO:0007669"/>
    <property type="project" value="UniProtKB-UniRule"/>
</dbReference>
<dbReference type="InterPro" id="IPR053924">
    <property type="entry name" value="RecX_HTH_2nd"/>
</dbReference>
<feature type="domain" description="RecX first three-helical" evidence="8">
    <location>
        <begin position="8"/>
        <end position="44"/>
    </location>
</feature>
<dbReference type="PANTHER" id="PTHR33602">
    <property type="entry name" value="REGULATORY PROTEIN RECX FAMILY PROTEIN"/>
    <property type="match status" value="1"/>
</dbReference>
<dbReference type="Pfam" id="PF21982">
    <property type="entry name" value="RecX_HTH1"/>
    <property type="match status" value="1"/>
</dbReference>
<dbReference type="HAMAP" id="MF_01114">
    <property type="entry name" value="RecX"/>
    <property type="match status" value="1"/>
</dbReference>
<dbReference type="Gene3D" id="1.10.10.10">
    <property type="entry name" value="Winged helix-like DNA-binding domain superfamily/Winged helix DNA-binding domain"/>
    <property type="match status" value="3"/>
</dbReference>
<evidence type="ECO:0000256" key="2">
    <source>
        <dbReference type="ARBA" id="ARBA00009695"/>
    </source>
</evidence>
<comment type="function">
    <text evidence="5">Modulates RecA activity.</text>
</comment>
<dbReference type="Pfam" id="PF21981">
    <property type="entry name" value="RecX_HTH3"/>
    <property type="match status" value="1"/>
</dbReference>
<evidence type="ECO:0000256" key="5">
    <source>
        <dbReference type="HAMAP-Rule" id="MF_01114"/>
    </source>
</evidence>
<feature type="domain" description="RecX third three-helical" evidence="7">
    <location>
        <begin position="102"/>
        <end position="142"/>
    </location>
</feature>
<dbReference type="RefSeq" id="WP_077423818.1">
    <property type="nucleotide sequence ID" value="NZ_MLHQ01000015.1"/>
</dbReference>
<dbReference type="InterPro" id="IPR003783">
    <property type="entry name" value="Regulatory_RecX"/>
</dbReference>
<protein>
    <recommendedName>
        <fullName evidence="3 5">Regulatory protein RecX</fullName>
    </recommendedName>
</protein>
<dbReference type="EMBL" id="MLHQ01000015">
    <property type="protein sequence ID" value="OOF58558.1"/>
    <property type="molecule type" value="Genomic_DNA"/>
</dbReference>
<dbReference type="InterPro" id="IPR053925">
    <property type="entry name" value="RecX_HTH_3rd"/>
</dbReference>
<gene>
    <name evidence="5" type="primary">recX</name>
    <name evidence="9" type="ORF">BKL49_06515</name>
</gene>
<feature type="domain" description="RecX second three-helical" evidence="6">
    <location>
        <begin position="51"/>
        <end position="91"/>
    </location>
</feature>
<dbReference type="PANTHER" id="PTHR33602:SF1">
    <property type="entry name" value="REGULATORY PROTEIN RECX FAMILY PROTEIN"/>
    <property type="match status" value="1"/>
</dbReference>
<evidence type="ECO:0000256" key="3">
    <source>
        <dbReference type="ARBA" id="ARBA00018111"/>
    </source>
</evidence>
<dbReference type="Pfam" id="PF02631">
    <property type="entry name" value="RecX_HTH2"/>
    <property type="match status" value="1"/>
</dbReference>
<dbReference type="InterPro" id="IPR036388">
    <property type="entry name" value="WH-like_DNA-bd_sf"/>
</dbReference>
<name>A0A1V3JPI8_9PAST</name>
<keyword evidence="4 5" id="KW-0963">Cytoplasm</keyword>
<dbReference type="STRING" id="1907939.BKL49_06515"/>
<reference evidence="9 10" key="1">
    <citation type="submission" date="2016-10" db="EMBL/GenBank/DDBJ databases">
        <title>Rodentibacter gen. nov. and new species.</title>
        <authorList>
            <person name="Christensen H."/>
        </authorList>
    </citation>
    <scope>NUCLEOTIDE SEQUENCE [LARGE SCALE GENOMIC DNA]</scope>
    <source>
        <strain evidence="9 10">Ac151</strain>
    </source>
</reference>
<evidence type="ECO:0000313" key="10">
    <source>
        <dbReference type="Proteomes" id="UP000188602"/>
    </source>
</evidence>
<organism evidence="9 10">
    <name type="scientific">Rodentibacter myodis</name>
    <dbReference type="NCBI Taxonomy" id="1907939"/>
    <lineage>
        <taxon>Bacteria</taxon>
        <taxon>Pseudomonadati</taxon>
        <taxon>Pseudomonadota</taxon>
        <taxon>Gammaproteobacteria</taxon>
        <taxon>Pasteurellales</taxon>
        <taxon>Pasteurellaceae</taxon>
        <taxon>Rodentibacter</taxon>
    </lineage>
</organism>
<accession>A0A1V3JPI8</accession>
<dbReference type="InterPro" id="IPR053926">
    <property type="entry name" value="RecX_HTH_1st"/>
</dbReference>
<sequence length="152" mass="18178">MSSLVLGYVVKLLARREYSEFELRNKMQEKAFSEEEIEYVLTYCQQKNWQNDKRFAENYINARSQRGYGVNRIKQELRQLKGVTNDVVEEAFYESDIDWSSLAFATLRKKFPNYAEKQMPKNKQKIWQYMLSHGFYSEEFSDFIGSAPEEDF</sequence>
<comment type="similarity">
    <text evidence="2 5">Belongs to the RecX family.</text>
</comment>
<dbReference type="NCBIfam" id="NF001057">
    <property type="entry name" value="PRK00117.3-3"/>
    <property type="match status" value="1"/>
</dbReference>
<comment type="caution">
    <text evidence="9">The sequence shown here is derived from an EMBL/GenBank/DDBJ whole genome shotgun (WGS) entry which is preliminary data.</text>
</comment>
<dbReference type="AlphaFoldDB" id="A0A1V3JPI8"/>
<keyword evidence="10" id="KW-1185">Reference proteome</keyword>
<evidence type="ECO:0000313" key="9">
    <source>
        <dbReference type="EMBL" id="OOF58558.1"/>
    </source>
</evidence>
<proteinExistence type="inferred from homology"/>
<evidence type="ECO:0000256" key="4">
    <source>
        <dbReference type="ARBA" id="ARBA00022490"/>
    </source>
</evidence>
<evidence type="ECO:0000259" key="6">
    <source>
        <dbReference type="Pfam" id="PF02631"/>
    </source>
</evidence>
<evidence type="ECO:0000256" key="1">
    <source>
        <dbReference type="ARBA" id="ARBA00004496"/>
    </source>
</evidence>